<comment type="caution">
    <text evidence="3">The sequence shown here is derived from an EMBL/GenBank/DDBJ whole genome shotgun (WGS) entry which is preliminary data.</text>
</comment>
<evidence type="ECO:0000259" key="2">
    <source>
        <dbReference type="Pfam" id="PF14690"/>
    </source>
</evidence>
<evidence type="ECO:0000313" key="4">
    <source>
        <dbReference type="Proteomes" id="UP000824190"/>
    </source>
</evidence>
<dbReference type="PANTHER" id="PTHR33498">
    <property type="entry name" value="TRANSPOSASE FOR INSERTION SEQUENCE ELEMENT IS1557"/>
    <property type="match status" value="1"/>
</dbReference>
<dbReference type="AlphaFoldDB" id="A0A9D1RND6"/>
<dbReference type="EMBL" id="DXGC01000072">
    <property type="protein sequence ID" value="HIW91566.1"/>
    <property type="molecule type" value="Genomic_DNA"/>
</dbReference>
<dbReference type="InterPro" id="IPR029261">
    <property type="entry name" value="Transposase_Znf"/>
</dbReference>
<dbReference type="InterPro" id="IPR047951">
    <property type="entry name" value="Transpos_ISL3"/>
</dbReference>
<reference evidence="3" key="1">
    <citation type="journal article" date="2021" name="PeerJ">
        <title>Extensive microbial diversity within the chicken gut microbiome revealed by metagenomics and culture.</title>
        <authorList>
            <person name="Gilroy R."/>
            <person name="Ravi A."/>
            <person name="Getino M."/>
            <person name="Pursley I."/>
            <person name="Horton D.L."/>
            <person name="Alikhan N.F."/>
            <person name="Baker D."/>
            <person name="Gharbi K."/>
            <person name="Hall N."/>
            <person name="Watson M."/>
            <person name="Adriaenssens E.M."/>
            <person name="Foster-Nyarko E."/>
            <person name="Jarju S."/>
            <person name="Secka A."/>
            <person name="Antonio M."/>
            <person name="Oren A."/>
            <person name="Chaudhuri R.R."/>
            <person name="La Ragione R."/>
            <person name="Hildebrand F."/>
            <person name="Pallen M.J."/>
        </authorList>
    </citation>
    <scope>NUCLEOTIDE SEQUENCE</scope>
    <source>
        <strain evidence="3">CHK32-1732</strain>
    </source>
</reference>
<proteinExistence type="predicted"/>
<accession>A0A9D1RND6</accession>
<gene>
    <name evidence="3" type="ORF">H9870_07900</name>
</gene>
<evidence type="ECO:0000259" key="1">
    <source>
        <dbReference type="Pfam" id="PF01610"/>
    </source>
</evidence>
<dbReference type="NCBIfam" id="NF033550">
    <property type="entry name" value="transpos_ISL3"/>
    <property type="match status" value="1"/>
</dbReference>
<name>A0A9D1RND6_9CORY</name>
<feature type="domain" description="Transposase IS204/IS1001/IS1096/IS1165 zinc-finger" evidence="2">
    <location>
        <begin position="44"/>
        <end position="85"/>
    </location>
</feature>
<sequence>MHTTGNLVADTICRTAEIGLSITDAADAGTLTVINATPVTVTDTCPDCTHPGVKRDHVRRRLVDLPVVGFPTRLHIRVPRFTCTNPTCSRKIFQASLACADDGAKMTRWVTRWILQRLAVDRMSVTATAKALGVGWELVNTIAVNAVRDLVYADPDHLAGVRILGVDEHVWKHTRRPGEPSAMVTVLVDLTPLADGTGPARLIDMRPGRSAEVLRTWLTERDRDFRDAVQVVTMDGFTGYATAVDHALPAARKVMDPFHVVHLAAEKLTGCRQRLQRETTGRRGKRTDPLYKHRKTLLTRFGFLTDRQKKRLEVLWAADDDHIALEVTWGFYQDVIAAYSHPRKAEGKKLMETLINTLRKGLPAGLEELAQFGRTLWRRRDDILAYFDIGASNGPVEAVNGRLEHLRGIALGFRNLDHYILRSLIHSGQLQDRIHAL</sequence>
<dbReference type="PANTHER" id="PTHR33498:SF1">
    <property type="entry name" value="TRANSPOSASE FOR INSERTION SEQUENCE ELEMENT IS1557"/>
    <property type="match status" value="1"/>
</dbReference>
<organism evidence="3 4">
    <name type="scientific">Candidatus Corynebacterium avicola</name>
    <dbReference type="NCBI Taxonomy" id="2838527"/>
    <lineage>
        <taxon>Bacteria</taxon>
        <taxon>Bacillati</taxon>
        <taxon>Actinomycetota</taxon>
        <taxon>Actinomycetes</taxon>
        <taxon>Mycobacteriales</taxon>
        <taxon>Corynebacteriaceae</taxon>
        <taxon>Corynebacterium</taxon>
    </lineage>
</organism>
<dbReference type="Pfam" id="PF14690">
    <property type="entry name" value="Zn_ribbon_ISL3"/>
    <property type="match status" value="1"/>
</dbReference>
<dbReference type="InterPro" id="IPR002560">
    <property type="entry name" value="Transposase_DDE"/>
</dbReference>
<feature type="domain" description="Transposase IS204/IS1001/IS1096/IS1165 DDE" evidence="1">
    <location>
        <begin position="164"/>
        <end position="422"/>
    </location>
</feature>
<protein>
    <submittedName>
        <fullName evidence="3">ISL3 family transposase</fullName>
    </submittedName>
</protein>
<reference evidence="3" key="2">
    <citation type="submission" date="2021-04" db="EMBL/GenBank/DDBJ databases">
        <authorList>
            <person name="Gilroy R."/>
        </authorList>
    </citation>
    <scope>NUCLEOTIDE SEQUENCE</scope>
    <source>
        <strain evidence="3">CHK32-1732</strain>
    </source>
</reference>
<dbReference type="Pfam" id="PF01610">
    <property type="entry name" value="DDE_Tnp_ISL3"/>
    <property type="match status" value="1"/>
</dbReference>
<dbReference type="Proteomes" id="UP000824190">
    <property type="component" value="Unassembled WGS sequence"/>
</dbReference>
<evidence type="ECO:0000313" key="3">
    <source>
        <dbReference type="EMBL" id="HIW91566.1"/>
    </source>
</evidence>